<dbReference type="InterPro" id="IPR000873">
    <property type="entry name" value="AMP-dep_synth/lig_dom"/>
</dbReference>
<dbReference type="Pfam" id="PF00501">
    <property type="entry name" value="AMP-binding"/>
    <property type="match status" value="1"/>
</dbReference>
<name>A0ABY3XCH1_9GAMM</name>
<dbReference type="PANTHER" id="PTHR22754:SF32">
    <property type="entry name" value="DISCO-INTERACTING PROTEIN 2"/>
    <property type="match status" value="1"/>
</dbReference>
<dbReference type="Pfam" id="PF23024">
    <property type="entry name" value="AMP-dom_DIP2-like"/>
    <property type="match status" value="1"/>
</dbReference>
<evidence type="ECO:0000259" key="6">
    <source>
        <dbReference type="Pfam" id="PF23024"/>
    </source>
</evidence>
<dbReference type="InterPro" id="IPR020845">
    <property type="entry name" value="AMP-binding_CS"/>
</dbReference>
<dbReference type="InterPro" id="IPR040097">
    <property type="entry name" value="FAAL/FAAC"/>
</dbReference>
<dbReference type="InterPro" id="IPR045851">
    <property type="entry name" value="AMP-bd_C_sf"/>
</dbReference>
<proteinExistence type="inferred from homology"/>
<dbReference type="CDD" id="cd05931">
    <property type="entry name" value="FAAL"/>
    <property type="match status" value="1"/>
</dbReference>
<evidence type="ECO:0000256" key="1">
    <source>
        <dbReference type="ARBA" id="ARBA00006432"/>
    </source>
</evidence>
<organism evidence="7 8">
    <name type="scientific">Lysobacter gummosus</name>
    <dbReference type="NCBI Taxonomy" id="262324"/>
    <lineage>
        <taxon>Bacteria</taxon>
        <taxon>Pseudomonadati</taxon>
        <taxon>Pseudomonadota</taxon>
        <taxon>Gammaproteobacteria</taxon>
        <taxon>Lysobacterales</taxon>
        <taxon>Lysobacteraceae</taxon>
        <taxon>Lysobacter</taxon>
    </lineage>
</organism>
<dbReference type="Proteomes" id="UP000829194">
    <property type="component" value="Chromosome"/>
</dbReference>
<keyword evidence="2 7" id="KW-0436">Ligase</keyword>
<feature type="domain" description="AMP-dependent synthetase/ligase" evidence="5">
    <location>
        <begin position="14"/>
        <end position="388"/>
    </location>
</feature>
<keyword evidence="8" id="KW-1185">Reference proteome</keyword>
<evidence type="ECO:0000313" key="7">
    <source>
        <dbReference type="EMBL" id="UNP28205.1"/>
    </source>
</evidence>
<gene>
    <name evidence="7" type="ORF">MOV92_17100</name>
</gene>
<evidence type="ECO:0000256" key="3">
    <source>
        <dbReference type="ARBA" id="ARBA00022832"/>
    </source>
</evidence>
<dbReference type="Gene3D" id="3.30.300.30">
    <property type="match status" value="1"/>
</dbReference>
<evidence type="ECO:0000313" key="8">
    <source>
        <dbReference type="Proteomes" id="UP000829194"/>
    </source>
</evidence>
<dbReference type="PROSITE" id="PS00455">
    <property type="entry name" value="AMP_BINDING"/>
    <property type="match status" value="1"/>
</dbReference>
<evidence type="ECO:0000256" key="4">
    <source>
        <dbReference type="ARBA" id="ARBA00023098"/>
    </source>
</evidence>
<dbReference type="InterPro" id="IPR025110">
    <property type="entry name" value="AMP-bd_C"/>
</dbReference>
<dbReference type="GO" id="GO:0016874">
    <property type="term" value="F:ligase activity"/>
    <property type="evidence" value="ECO:0007669"/>
    <property type="project" value="UniProtKB-KW"/>
</dbReference>
<reference evidence="7 8" key="1">
    <citation type="submission" date="2022-03" db="EMBL/GenBank/DDBJ databases">
        <title>Complete genome sequence of Lysobacter capsici VKM B-2533 and Lysobacter gummosus 10.1.1, promising sources of lytic agents.</title>
        <authorList>
            <person name="Tarlachkov S.V."/>
            <person name="Kudryakova I.V."/>
            <person name="Afoshin A.S."/>
            <person name="Leontyevskaya E.A."/>
            <person name="Leontyevskaya N.V."/>
        </authorList>
    </citation>
    <scope>NUCLEOTIDE SEQUENCE [LARGE SCALE GENOMIC DNA]</scope>
    <source>
        <strain evidence="7 8">10.1.1</strain>
    </source>
</reference>
<comment type="similarity">
    <text evidence="1">Belongs to the ATP-dependent AMP-binding enzyme family.</text>
</comment>
<keyword evidence="4" id="KW-0443">Lipid metabolism</keyword>
<dbReference type="EMBL" id="CP093547">
    <property type="protein sequence ID" value="UNP28205.1"/>
    <property type="molecule type" value="Genomic_DNA"/>
</dbReference>
<dbReference type="RefSeq" id="WP_187313039.1">
    <property type="nucleotide sequence ID" value="NZ_CP011131.1"/>
</dbReference>
<protein>
    <submittedName>
        <fullName evidence="7">Fatty acyl-AMP ligase</fullName>
    </submittedName>
</protein>
<dbReference type="SUPFAM" id="SSF56801">
    <property type="entry name" value="Acetyl-CoA synthetase-like"/>
    <property type="match status" value="1"/>
</dbReference>
<evidence type="ECO:0000256" key="2">
    <source>
        <dbReference type="ARBA" id="ARBA00022598"/>
    </source>
</evidence>
<feature type="domain" description="AMP-binding enzyme C-terminal" evidence="6">
    <location>
        <begin position="431"/>
        <end position="540"/>
    </location>
</feature>
<dbReference type="PANTHER" id="PTHR22754">
    <property type="entry name" value="DISCO-INTERACTING PROTEIN 2 DIP2 -RELATED"/>
    <property type="match status" value="1"/>
</dbReference>
<sequence length="549" mass="59973">MSTFPNIVHERGLSQPDRIACRFFKGASLIPEDLSFGELWRRSSALAQRLQAMGLRGERAVLVCKSQATFVEAFYACLLAGVVAVPTAPPRRQVLQSRLQLIVGDAQARALLFDADELLQAELHEGGEALIKIDLREPSDAFVSSAEPWRPVSPEADAPAFLQYTSGSTGDPKGVIVTHGNLIDNCASIREAMEISADSVLFTALPLFHDMGLVGGVLQLMYSGCSAGFMSPAEFVQYPERWLQIISRYRVTVSGGPNFMYELAAGSVSDEQLQGVDLSCWRVAFCGAEPIKASTIERFGDRYGAYGFDAGAFYPCYGMAESTLFITGTSVGQAPRFAHREGARVVGCGHVRGDVRLEIVDPDTQLRVRAGEVGEIWVSSASVARGYWRRPELSARIFGARIEGGDEAYLRTGDLGFISDDQLYIAGRLKDLIIVSGRKYAPQDIEHECERSHGALRQAGGAAFSIEDGGRESVVVVFELKREWLRRRSEWDEVARAMRASVSAAYGLPLSEVVLIAPGSLPRTSSGKVRRAQCRMDYLAGVWEPAVEV</sequence>
<evidence type="ECO:0000259" key="5">
    <source>
        <dbReference type="Pfam" id="PF00501"/>
    </source>
</evidence>
<dbReference type="InterPro" id="IPR042099">
    <property type="entry name" value="ANL_N_sf"/>
</dbReference>
<keyword evidence="3" id="KW-0276">Fatty acid metabolism</keyword>
<accession>A0ABY3XCH1</accession>
<dbReference type="Gene3D" id="3.40.50.12780">
    <property type="entry name" value="N-terminal domain of ligase-like"/>
    <property type="match status" value="1"/>
</dbReference>